<sequence>MKYRFLIYINHTYGLPIGLPIQEQAQKMGFSLKWFSGMEEPKKYFPENGNLIKTVEEAIDYDPHFVLAITDTVPDFFPGLKVQIFHGFPANKRKGTDQFVIRGFFDLYCTQGPSSTGPFKKQQEKYKSFEVIETGWSKMDPLFPLEPTNNEKPVILISSTFTRYYSLALRDEVVKEIERLSKTGKYQFIATLHPKLDRETVKKFKALENENFTFHDTTDLIPLFKKADIMFSDTTSAIIEFLIQRKPVVTFKNNMPGPYLIDIENVADIESSFDLALSRPEDLISEIEKFAKFSHPYSDGNSSERVIKACIDFLHSDKSHLKKKPLNLIRRYKIRKQLNYFTFKSNREAPYIPKQD</sequence>
<comment type="caution">
    <text evidence="3">The sequence shown here is derived from an EMBL/GenBank/DDBJ whole genome shotgun (WGS) entry which is preliminary data.</text>
</comment>
<evidence type="ECO:0000313" key="3">
    <source>
        <dbReference type="EMBL" id="PTX42366.1"/>
    </source>
</evidence>
<gene>
    <name evidence="3" type="ORF">C8P64_2794</name>
</gene>
<dbReference type="InterPro" id="IPR003331">
    <property type="entry name" value="UDP_GlcNAc_Epimerase_2_dom"/>
</dbReference>
<protein>
    <submittedName>
        <fullName evidence="3">UDP-N-acetylglucosamine 2-epimerase</fullName>
    </submittedName>
</protein>
<dbReference type="GO" id="GO:0016853">
    <property type="term" value="F:isomerase activity"/>
    <property type="evidence" value="ECO:0007669"/>
    <property type="project" value="UniProtKB-KW"/>
</dbReference>
<dbReference type="EMBL" id="QBKQ01000003">
    <property type="protein sequence ID" value="PTX42366.1"/>
    <property type="molecule type" value="Genomic_DNA"/>
</dbReference>
<dbReference type="Gene3D" id="3.40.50.12580">
    <property type="match status" value="1"/>
</dbReference>
<keyword evidence="1" id="KW-0413">Isomerase</keyword>
<dbReference type="Pfam" id="PF02350">
    <property type="entry name" value="Epimerase_2"/>
    <property type="match status" value="1"/>
</dbReference>
<reference evidence="3 4" key="1">
    <citation type="submission" date="2018-04" db="EMBL/GenBank/DDBJ databases">
        <title>Genomic Encyclopedia of Archaeal and Bacterial Type Strains, Phase II (KMG-II): from individual species to whole genera.</title>
        <authorList>
            <person name="Goeker M."/>
        </authorList>
    </citation>
    <scope>NUCLEOTIDE SEQUENCE [LARGE SCALE GENOMIC DNA]</scope>
    <source>
        <strain evidence="3 4">DSM 23082</strain>
    </source>
</reference>
<proteinExistence type="inferred from homology"/>
<dbReference type="InterPro" id="IPR016886">
    <property type="entry name" value="UCP028458_glyceroPtfrase"/>
</dbReference>
<dbReference type="RefSeq" id="WP_108172662.1">
    <property type="nucleotide sequence ID" value="NZ_QBKQ01000003.1"/>
</dbReference>
<evidence type="ECO:0000313" key="4">
    <source>
        <dbReference type="Proteomes" id="UP000244174"/>
    </source>
</evidence>
<dbReference type="InterPro" id="IPR043148">
    <property type="entry name" value="TagF_C"/>
</dbReference>
<feature type="domain" description="UDP-N-acetylglucosamine 2-epimerase" evidence="2">
    <location>
        <begin position="172"/>
        <end position="309"/>
    </location>
</feature>
<dbReference type="AlphaFoldDB" id="A0A2T6AF13"/>
<evidence type="ECO:0000256" key="1">
    <source>
        <dbReference type="RuleBase" id="RU003513"/>
    </source>
</evidence>
<organism evidence="3 4">
    <name type="scientific">Christiangramia gaetbulicola</name>
    <dbReference type="NCBI Taxonomy" id="703340"/>
    <lineage>
        <taxon>Bacteria</taxon>
        <taxon>Pseudomonadati</taxon>
        <taxon>Bacteroidota</taxon>
        <taxon>Flavobacteriia</taxon>
        <taxon>Flavobacteriales</taxon>
        <taxon>Flavobacteriaceae</taxon>
        <taxon>Christiangramia</taxon>
    </lineage>
</organism>
<evidence type="ECO:0000259" key="2">
    <source>
        <dbReference type="Pfam" id="PF02350"/>
    </source>
</evidence>
<accession>A0A2T6AF13</accession>
<dbReference type="Proteomes" id="UP000244174">
    <property type="component" value="Unassembled WGS sequence"/>
</dbReference>
<dbReference type="OrthoDB" id="1522454at2"/>
<name>A0A2T6AF13_9FLAO</name>
<dbReference type="SUPFAM" id="SSF53756">
    <property type="entry name" value="UDP-Glycosyltransferase/glycogen phosphorylase"/>
    <property type="match status" value="1"/>
</dbReference>
<keyword evidence="4" id="KW-1185">Reference proteome</keyword>
<comment type="similarity">
    <text evidence="1">Belongs to the UDP-N-acetylglucosamine 2-epimerase family.</text>
</comment>
<dbReference type="PIRSF" id="PIRSF028458">
    <property type="entry name" value="UCP028458_glyceroPtfrase"/>
    <property type="match status" value="1"/>
</dbReference>